<dbReference type="SUPFAM" id="SSF55469">
    <property type="entry name" value="FMN-dependent nitroreductase-like"/>
    <property type="match status" value="1"/>
</dbReference>
<keyword evidence="1" id="KW-0285">Flavoprotein</keyword>
<dbReference type="AlphaFoldDB" id="A0A381R9I4"/>
<proteinExistence type="predicted"/>
<dbReference type="Pfam" id="PF00881">
    <property type="entry name" value="Nitroreductase"/>
    <property type="match status" value="1"/>
</dbReference>
<keyword evidence="3" id="KW-0560">Oxidoreductase</keyword>
<protein>
    <recommendedName>
        <fullName evidence="4">Nitroreductase domain-containing protein</fullName>
    </recommendedName>
</protein>
<reference evidence="5" key="1">
    <citation type="submission" date="2018-05" db="EMBL/GenBank/DDBJ databases">
        <authorList>
            <person name="Lanie J.A."/>
            <person name="Ng W.-L."/>
            <person name="Kazmierczak K.M."/>
            <person name="Andrzejewski T.M."/>
            <person name="Davidsen T.M."/>
            <person name="Wayne K.J."/>
            <person name="Tettelin H."/>
            <person name="Glass J.I."/>
            <person name="Rusch D."/>
            <person name="Podicherti R."/>
            <person name="Tsui H.-C.T."/>
            <person name="Winkler M.E."/>
        </authorList>
    </citation>
    <scope>NUCLEOTIDE SEQUENCE</scope>
</reference>
<feature type="domain" description="Nitroreductase" evidence="4">
    <location>
        <begin position="19"/>
        <end position="197"/>
    </location>
</feature>
<dbReference type="InterPro" id="IPR029479">
    <property type="entry name" value="Nitroreductase"/>
</dbReference>
<evidence type="ECO:0000256" key="1">
    <source>
        <dbReference type="ARBA" id="ARBA00022630"/>
    </source>
</evidence>
<evidence type="ECO:0000313" key="5">
    <source>
        <dbReference type="EMBL" id="SUZ87588.1"/>
    </source>
</evidence>
<keyword evidence="2" id="KW-0288">FMN</keyword>
<organism evidence="5">
    <name type="scientific">marine metagenome</name>
    <dbReference type="NCBI Taxonomy" id="408172"/>
    <lineage>
        <taxon>unclassified sequences</taxon>
        <taxon>metagenomes</taxon>
        <taxon>ecological metagenomes</taxon>
    </lineage>
</organism>
<evidence type="ECO:0000256" key="3">
    <source>
        <dbReference type="ARBA" id="ARBA00023002"/>
    </source>
</evidence>
<gene>
    <name evidence="5" type="ORF">METZ01_LOCUS40442</name>
</gene>
<dbReference type="PANTHER" id="PTHR23026:SF90">
    <property type="entry name" value="IODOTYROSINE DEIODINASE 1"/>
    <property type="match status" value="1"/>
</dbReference>
<accession>A0A381R9I4</accession>
<dbReference type="PANTHER" id="PTHR23026">
    <property type="entry name" value="NADPH NITROREDUCTASE"/>
    <property type="match status" value="1"/>
</dbReference>
<dbReference type="GO" id="GO:0016491">
    <property type="term" value="F:oxidoreductase activity"/>
    <property type="evidence" value="ECO:0007669"/>
    <property type="project" value="UniProtKB-KW"/>
</dbReference>
<dbReference type="EMBL" id="UINC01001731">
    <property type="protein sequence ID" value="SUZ87588.1"/>
    <property type="molecule type" value="Genomic_DNA"/>
</dbReference>
<name>A0A381R9I4_9ZZZZ</name>
<dbReference type="CDD" id="cd02062">
    <property type="entry name" value="Nitro_FMN_reductase"/>
    <property type="match status" value="1"/>
</dbReference>
<dbReference type="Gene3D" id="3.40.109.10">
    <property type="entry name" value="NADH Oxidase"/>
    <property type="match status" value="1"/>
</dbReference>
<evidence type="ECO:0000259" key="4">
    <source>
        <dbReference type="Pfam" id="PF00881"/>
    </source>
</evidence>
<sequence length="226" mass="25193">MGDQTGPDGELGLLEGLMTTRAMRRLTDEPVSDEDLWTCLRAAVQAPSGGNIQPYQFLVVRDPDLRLALAGIYRRGWARYEPAIAPTEFPNDKVREGWERNNRATVHLAENLEHAPVHVLVLMPSIDMTVHDDEGPMPVGPTHASVYPAVQNLILAARSLGLGTTITTLHRIYEDEVRDLLGIPERYEVLALMPLGHPTGKWGVAPRYRGAEKITSWDRFGEKRTP</sequence>
<dbReference type="InterPro" id="IPR000415">
    <property type="entry name" value="Nitroreductase-like"/>
</dbReference>
<evidence type="ECO:0000256" key="2">
    <source>
        <dbReference type="ARBA" id="ARBA00022643"/>
    </source>
</evidence>
<dbReference type="InterPro" id="IPR050627">
    <property type="entry name" value="Nitroreductase/BluB"/>
</dbReference>